<evidence type="ECO:0000256" key="1">
    <source>
        <dbReference type="ARBA" id="ARBA00022553"/>
    </source>
</evidence>
<accession>A0A9X2Y0E8</accession>
<name>A0A9X2Y0E8_9BACT</name>
<dbReference type="PANTHER" id="PTHR44591:SF3">
    <property type="entry name" value="RESPONSE REGULATORY DOMAIN-CONTAINING PROTEIN"/>
    <property type="match status" value="1"/>
</dbReference>
<gene>
    <name evidence="4" type="ORF">OCK74_23360</name>
</gene>
<keyword evidence="1 2" id="KW-0597">Phosphoprotein</keyword>
<feature type="modified residue" description="4-aspartylphosphate" evidence="2">
    <location>
        <position position="52"/>
    </location>
</feature>
<reference evidence="4" key="2">
    <citation type="submission" date="2023-04" db="EMBL/GenBank/DDBJ databases">
        <title>Paracnuella aquatica gen. nov., sp. nov., a member of the family Chitinophagaceae isolated from a hot spring.</title>
        <authorList>
            <person name="Wang C."/>
        </authorList>
    </citation>
    <scope>NUCLEOTIDE SEQUENCE</scope>
    <source>
        <strain evidence="4">LB-8</strain>
    </source>
</reference>
<reference evidence="4" key="1">
    <citation type="submission" date="2022-09" db="EMBL/GenBank/DDBJ databases">
        <authorList>
            <person name="Yuan C."/>
            <person name="Ke Z."/>
        </authorList>
    </citation>
    <scope>NUCLEOTIDE SEQUENCE</scope>
    <source>
        <strain evidence="4">LB-8</strain>
    </source>
</reference>
<dbReference type="InterPro" id="IPR011006">
    <property type="entry name" value="CheY-like_superfamily"/>
</dbReference>
<dbReference type="Pfam" id="PF00072">
    <property type="entry name" value="Response_reg"/>
    <property type="match status" value="1"/>
</dbReference>
<evidence type="ECO:0000313" key="4">
    <source>
        <dbReference type="EMBL" id="MCU7552077.1"/>
    </source>
</evidence>
<dbReference type="SUPFAM" id="SSF52172">
    <property type="entry name" value="CheY-like"/>
    <property type="match status" value="1"/>
</dbReference>
<dbReference type="PANTHER" id="PTHR44591">
    <property type="entry name" value="STRESS RESPONSE REGULATOR PROTEIN 1"/>
    <property type="match status" value="1"/>
</dbReference>
<dbReference type="EMBL" id="JAOTIF010000027">
    <property type="protein sequence ID" value="MCU7552077.1"/>
    <property type="molecule type" value="Genomic_DNA"/>
</dbReference>
<proteinExistence type="predicted"/>
<dbReference type="Gene3D" id="3.40.50.2300">
    <property type="match status" value="1"/>
</dbReference>
<dbReference type="RefSeq" id="WP_279299514.1">
    <property type="nucleotide sequence ID" value="NZ_JAOTIF010000027.1"/>
</dbReference>
<dbReference type="Proteomes" id="UP001155483">
    <property type="component" value="Unassembled WGS sequence"/>
</dbReference>
<evidence type="ECO:0000313" key="5">
    <source>
        <dbReference type="Proteomes" id="UP001155483"/>
    </source>
</evidence>
<dbReference type="InterPro" id="IPR001789">
    <property type="entry name" value="Sig_transdc_resp-reg_receiver"/>
</dbReference>
<protein>
    <submittedName>
        <fullName evidence="4">Response regulator</fullName>
    </submittedName>
</protein>
<dbReference type="PROSITE" id="PS50110">
    <property type="entry name" value="RESPONSE_REGULATORY"/>
    <property type="match status" value="1"/>
</dbReference>
<evidence type="ECO:0000256" key="2">
    <source>
        <dbReference type="PROSITE-ProRule" id="PRU00169"/>
    </source>
</evidence>
<dbReference type="GO" id="GO:0000160">
    <property type="term" value="P:phosphorelay signal transduction system"/>
    <property type="evidence" value="ECO:0007669"/>
    <property type="project" value="InterPro"/>
</dbReference>
<dbReference type="SMART" id="SM00448">
    <property type="entry name" value="REC"/>
    <property type="match status" value="1"/>
</dbReference>
<keyword evidence="5" id="KW-1185">Reference proteome</keyword>
<comment type="caution">
    <text evidence="4">The sequence shown here is derived from an EMBL/GenBank/DDBJ whole genome shotgun (WGS) entry which is preliminary data.</text>
</comment>
<dbReference type="InterPro" id="IPR050595">
    <property type="entry name" value="Bact_response_regulator"/>
</dbReference>
<sequence>MHKILVIDDDPDMITVIKLTLKKNGYEVASAAYEAQAYEQVNAFKPDLILLDVLLSGSDGRNICKFLKSRDVSKHIPVIVFSGHPSAQKNIRDYGADDFLAKPFQESDLLGKVKNYLPV</sequence>
<feature type="domain" description="Response regulatory" evidence="3">
    <location>
        <begin position="3"/>
        <end position="117"/>
    </location>
</feature>
<evidence type="ECO:0000259" key="3">
    <source>
        <dbReference type="PROSITE" id="PS50110"/>
    </source>
</evidence>
<dbReference type="AlphaFoldDB" id="A0A9X2Y0E8"/>
<organism evidence="4 5">
    <name type="scientific">Paraflavisolibacter caeni</name>
    <dbReference type="NCBI Taxonomy" id="2982496"/>
    <lineage>
        <taxon>Bacteria</taxon>
        <taxon>Pseudomonadati</taxon>
        <taxon>Bacteroidota</taxon>
        <taxon>Chitinophagia</taxon>
        <taxon>Chitinophagales</taxon>
        <taxon>Chitinophagaceae</taxon>
        <taxon>Paraflavisolibacter</taxon>
    </lineage>
</organism>